<feature type="domain" description="ERAP1-like C-terminal" evidence="15">
    <location>
        <begin position="534"/>
        <end position="846"/>
    </location>
</feature>
<sequence length="858" mass="95292">MAPPNLTREQAEQRAALLEVQSYEIELDLSAGAGGPDVTTFGSTTTVRFRTTQAGVDSWIDLVADRVRSAVLNGVELDVSDYDESTGIRLPNLAAENELVVRADCAYTNTGEGLHRFIDPVDGGVYLYSQFETADAKRMFACFDQPDLKATYQITVDAPASWKVISNAAAEVTDAGDGVKRHTFATTERMSTYLVALVAGPYAEWRDVFPGENGQDEIPLGIYCRASLAEHLDAERLFRETKQGFSFYHKAFGVPYPFGKYDQCFVPEFNAGAMENAGCVTFLEDYVFRSRVTGYLYERRCETVLHEMAHMWFGDLVTMRWWNDLWLNESFATWASVLAQVGATEYDHAWTTFASVEKSWAYRQDQLPSTHPVAADIPDLQAVEVNFDGITYAKGASVLKQLVAYVGLENFLAGLRVYFDRHAWGNATLDDLLRALEEASGRDLSWWSAQWLETTGLNMLRPRFTLDDDGRFSSFEVVQSRARPGAGELRTHRLAIGVYDDEGGKLVRKHRVELDVTGEVTEVPDLVGVHRGQLVLVNDDDLTYCSLRLDADSLATLVDRIGDIDESLPRALCWSTAWEMTREAELKARDFVTLVLGASADAGIGAESQIGVVQRVLLQTQTALGSYVDPSWQEEGWRRFSSRLFELARAAEPGSDHQLAFVNSLTGSVLSEDQLAELRGWLDGSAALPGLTVDTDLRWGLLQALVAHGAAGEAEIDAELEKDQTATGRRRAERARALIPTPESKEKAWQRAVHDDQLPNAISDAIIAGFQHPAQRELLAPYVQRYFEEIDEVWQRRSSERAQPTVIGLFPSWAVDDQTVSASDAWLAGDHAPALRRLVSEGRAGIVRALAAREFDRS</sequence>
<protein>
    <recommendedName>
        <fullName evidence="5">Aminopeptidase N</fullName>
        <ecNumber evidence="4">3.4.11.2</ecNumber>
    </recommendedName>
    <alternativeName>
        <fullName evidence="12">Alanine aminopeptidase</fullName>
    </alternativeName>
    <alternativeName>
        <fullName evidence="13">Lysyl aminopeptidase</fullName>
    </alternativeName>
</protein>
<dbReference type="RefSeq" id="WP_179723968.1">
    <property type="nucleotide sequence ID" value="NZ_BAABFH010000001.1"/>
</dbReference>
<dbReference type="InterPro" id="IPR050344">
    <property type="entry name" value="Peptidase_M1_aminopeptidases"/>
</dbReference>
<dbReference type="GO" id="GO:0005615">
    <property type="term" value="C:extracellular space"/>
    <property type="evidence" value="ECO:0007669"/>
    <property type="project" value="TreeGrafter"/>
</dbReference>
<dbReference type="Gene3D" id="2.60.40.1730">
    <property type="entry name" value="tricorn interacting facor f3 domain"/>
    <property type="match status" value="1"/>
</dbReference>
<dbReference type="GO" id="GO:0070006">
    <property type="term" value="F:metalloaminopeptidase activity"/>
    <property type="evidence" value="ECO:0007669"/>
    <property type="project" value="TreeGrafter"/>
</dbReference>
<reference evidence="17 18" key="1">
    <citation type="submission" date="2020-07" db="EMBL/GenBank/DDBJ databases">
        <title>Sequencing the genomes of 1000 actinobacteria strains.</title>
        <authorList>
            <person name="Klenk H.-P."/>
        </authorList>
    </citation>
    <scope>NUCLEOTIDE SEQUENCE [LARGE SCALE GENOMIC DNA]</scope>
    <source>
        <strain evidence="17 18">DSM 44065</strain>
    </source>
</reference>
<evidence type="ECO:0000256" key="4">
    <source>
        <dbReference type="ARBA" id="ARBA00012564"/>
    </source>
</evidence>
<evidence type="ECO:0000259" key="16">
    <source>
        <dbReference type="Pfam" id="PF17900"/>
    </source>
</evidence>
<keyword evidence="9 17" id="KW-0378">Hydrolase</keyword>
<evidence type="ECO:0000259" key="15">
    <source>
        <dbReference type="Pfam" id="PF11838"/>
    </source>
</evidence>
<evidence type="ECO:0000256" key="2">
    <source>
        <dbReference type="ARBA" id="ARBA00001947"/>
    </source>
</evidence>
<evidence type="ECO:0000256" key="13">
    <source>
        <dbReference type="ARBA" id="ARBA00031533"/>
    </source>
</evidence>
<evidence type="ECO:0000256" key="5">
    <source>
        <dbReference type="ARBA" id="ARBA00015611"/>
    </source>
</evidence>
<dbReference type="AlphaFoldDB" id="A0A853AU36"/>
<dbReference type="InterPro" id="IPR027268">
    <property type="entry name" value="Peptidase_M4/M1_CTD_sf"/>
</dbReference>
<dbReference type="GO" id="GO:0005737">
    <property type="term" value="C:cytoplasm"/>
    <property type="evidence" value="ECO:0007669"/>
    <property type="project" value="TreeGrafter"/>
</dbReference>
<dbReference type="Proteomes" id="UP000587002">
    <property type="component" value="Unassembled WGS sequence"/>
</dbReference>
<feature type="domain" description="Peptidase M1 membrane alanine aminopeptidase" evidence="14">
    <location>
        <begin position="240"/>
        <end position="451"/>
    </location>
</feature>
<dbReference type="FunFam" id="2.60.40.1730:FF:000010">
    <property type="entry name" value="Putative aminopeptidase N"/>
    <property type="match status" value="1"/>
</dbReference>
<keyword evidence="10" id="KW-0862">Zinc</keyword>
<evidence type="ECO:0000256" key="7">
    <source>
        <dbReference type="ARBA" id="ARBA00022670"/>
    </source>
</evidence>
<comment type="cofactor">
    <cofactor evidence="2">
        <name>Zn(2+)</name>
        <dbReference type="ChEBI" id="CHEBI:29105"/>
    </cofactor>
</comment>
<feature type="domain" description="Aminopeptidase N-like N-terminal" evidence="16">
    <location>
        <begin position="109"/>
        <end position="194"/>
    </location>
</feature>
<dbReference type="Pfam" id="PF01433">
    <property type="entry name" value="Peptidase_M1"/>
    <property type="match status" value="1"/>
</dbReference>
<dbReference type="Pfam" id="PF17900">
    <property type="entry name" value="Peptidase_M1_N"/>
    <property type="match status" value="1"/>
</dbReference>
<evidence type="ECO:0000256" key="1">
    <source>
        <dbReference type="ARBA" id="ARBA00000098"/>
    </source>
</evidence>
<dbReference type="GO" id="GO:0016285">
    <property type="term" value="F:alanyl aminopeptidase activity"/>
    <property type="evidence" value="ECO:0007669"/>
    <property type="project" value="UniProtKB-EC"/>
</dbReference>
<evidence type="ECO:0000256" key="6">
    <source>
        <dbReference type="ARBA" id="ARBA00022438"/>
    </source>
</evidence>
<dbReference type="GO" id="GO:0042277">
    <property type="term" value="F:peptide binding"/>
    <property type="evidence" value="ECO:0007669"/>
    <property type="project" value="TreeGrafter"/>
</dbReference>
<dbReference type="PANTHER" id="PTHR11533:SF174">
    <property type="entry name" value="PUROMYCIN-SENSITIVE AMINOPEPTIDASE-RELATED"/>
    <property type="match status" value="1"/>
</dbReference>
<dbReference type="InterPro" id="IPR014782">
    <property type="entry name" value="Peptidase_M1_dom"/>
</dbReference>
<dbReference type="InterPro" id="IPR012778">
    <property type="entry name" value="Pept_M1_aminopeptidase"/>
</dbReference>
<keyword evidence="6 17" id="KW-0031">Aminopeptidase</keyword>
<evidence type="ECO:0000256" key="12">
    <source>
        <dbReference type="ARBA" id="ARBA00029811"/>
    </source>
</evidence>
<dbReference type="Gene3D" id="1.10.390.10">
    <property type="entry name" value="Neutral Protease Domain 2"/>
    <property type="match status" value="1"/>
</dbReference>
<dbReference type="EMBL" id="JACCFJ010000001">
    <property type="protein sequence ID" value="NYI86160.1"/>
    <property type="molecule type" value="Genomic_DNA"/>
</dbReference>
<dbReference type="PRINTS" id="PR00756">
    <property type="entry name" value="ALADIPTASE"/>
</dbReference>
<comment type="catalytic activity">
    <reaction evidence="1">
        <text>Release of an N-terminal amino acid, Xaa-|-Yaa- from a peptide, amide or arylamide. Xaa is preferably Ala, but may be most amino acids including Pro (slow action). When a terminal hydrophobic residue is followed by a prolyl residue, the two may be released as an intact Xaa-Pro dipeptide.</text>
        <dbReference type="EC" id="3.4.11.2"/>
    </reaction>
</comment>
<evidence type="ECO:0000259" key="14">
    <source>
        <dbReference type="Pfam" id="PF01433"/>
    </source>
</evidence>
<dbReference type="InterPro" id="IPR001930">
    <property type="entry name" value="Peptidase_M1"/>
</dbReference>
<evidence type="ECO:0000313" key="18">
    <source>
        <dbReference type="Proteomes" id="UP000587002"/>
    </source>
</evidence>
<proteinExistence type="inferred from homology"/>
<dbReference type="PANTHER" id="PTHR11533">
    <property type="entry name" value="PROTEASE M1 ZINC METALLOPROTEASE"/>
    <property type="match status" value="1"/>
</dbReference>
<dbReference type="Pfam" id="PF11838">
    <property type="entry name" value="ERAP1_C"/>
    <property type="match status" value="1"/>
</dbReference>
<keyword evidence="11" id="KW-0482">Metalloprotease</keyword>
<comment type="caution">
    <text evidence="17">The sequence shown here is derived from an EMBL/GenBank/DDBJ whole genome shotgun (WGS) entry which is preliminary data.</text>
</comment>
<evidence type="ECO:0000256" key="11">
    <source>
        <dbReference type="ARBA" id="ARBA00023049"/>
    </source>
</evidence>
<evidence type="ECO:0000256" key="9">
    <source>
        <dbReference type="ARBA" id="ARBA00022801"/>
    </source>
</evidence>
<dbReference type="EC" id="3.4.11.2" evidence="4"/>
<evidence type="ECO:0000256" key="10">
    <source>
        <dbReference type="ARBA" id="ARBA00022833"/>
    </source>
</evidence>
<dbReference type="InterPro" id="IPR024571">
    <property type="entry name" value="ERAP1-like_C_dom"/>
</dbReference>
<evidence type="ECO:0000313" key="17">
    <source>
        <dbReference type="EMBL" id="NYI86160.1"/>
    </source>
</evidence>
<name>A0A853AU36_9PSEU</name>
<dbReference type="InterPro" id="IPR042097">
    <property type="entry name" value="Aminopeptidase_N-like_N_sf"/>
</dbReference>
<dbReference type="SUPFAM" id="SSF63737">
    <property type="entry name" value="Leukotriene A4 hydrolase N-terminal domain"/>
    <property type="match status" value="1"/>
</dbReference>
<keyword evidence="8" id="KW-0479">Metal-binding</keyword>
<evidence type="ECO:0000256" key="8">
    <source>
        <dbReference type="ARBA" id="ARBA00022723"/>
    </source>
</evidence>
<dbReference type="GO" id="GO:0006508">
    <property type="term" value="P:proteolysis"/>
    <property type="evidence" value="ECO:0007669"/>
    <property type="project" value="UniProtKB-KW"/>
</dbReference>
<keyword evidence="7" id="KW-0645">Protease</keyword>
<dbReference type="GO" id="GO:0043171">
    <property type="term" value="P:peptide catabolic process"/>
    <property type="evidence" value="ECO:0007669"/>
    <property type="project" value="TreeGrafter"/>
</dbReference>
<dbReference type="GO" id="GO:0016020">
    <property type="term" value="C:membrane"/>
    <property type="evidence" value="ECO:0007669"/>
    <property type="project" value="TreeGrafter"/>
</dbReference>
<organism evidence="17 18">
    <name type="scientific">Saccharopolyspora hordei</name>
    <dbReference type="NCBI Taxonomy" id="1838"/>
    <lineage>
        <taxon>Bacteria</taxon>
        <taxon>Bacillati</taxon>
        <taxon>Actinomycetota</taxon>
        <taxon>Actinomycetes</taxon>
        <taxon>Pseudonocardiales</taxon>
        <taxon>Pseudonocardiaceae</taxon>
        <taxon>Saccharopolyspora</taxon>
    </lineage>
</organism>
<dbReference type="SUPFAM" id="SSF55486">
    <property type="entry name" value="Metalloproteases ('zincins'), catalytic domain"/>
    <property type="match status" value="1"/>
</dbReference>
<dbReference type="FunFam" id="1.10.390.10:FF:000004">
    <property type="entry name" value="Aminopeptidase N"/>
    <property type="match status" value="1"/>
</dbReference>
<dbReference type="GO" id="GO:0008270">
    <property type="term" value="F:zinc ion binding"/>
    <property type="evidence" value="ECO:0007669"/>
    <property type="project" value="InterPro"/>
</dbReference>
<accession>A0A853AU36</accession>
<keyword evidence="18" id="KW-1185">Reference proteome</keyword>
<dbReference type="CDD" id="cd09602">
    <property type="entry name" value="M1_APN"/>
    <property type="match status" value="1"/>
</dbReference>
<dbReference type="InterPro" id="IPR045357">
    <property type="entry name" value="Aminopeptidase_N-like_N"/>
</dbReference>
<evidence type="ECO:0000256" key="3">
    <source>
        <dbReference type="ARBA" id="ARBA00010136"/>
    </source>
</evidence>
<gene>
    <name evidence="17" type="ORF">HNR68_004790</name>
</gene>
<dbReference type="NCBIfam" id="TIGR02412">
    <property type="entry name" value="pepN_strep_liv"/>
    <property type="match status" value="1"/>
</dbReference>
<comment type="similarity">
    <text evidence="3">Belongs to the peptidase M1 family.</text>
</comment>